<keyword evidence="7" id="KW-0496">Mitochondrion</keyword>
<evidence type="ECO:0000313" key="10">
    <source>
        <dbReference type="Proteomes" id="UP000596661"/>
    </source>
</evidence>
<dbReference type="AlphaFoldDB" id="A0A803NHB2"/>
<evidence type="ECO:0000256" key="8">
    <source>
        <dbReference type="SAM" id="Phobius"/>
    </source>
</evidence>
<comment type="similarity">
    <text evidence="2">Belongs to the mitochondrial carrier (TC 2.A.29) family.</text>
</comment>
<proteinExistence type="inferred from homology"/>
<evidence type="ECO:0000313" key="9">
    <source>
        <dbReference type="EnsemblPlants" id="cds.evm.model.01.1492"/>
    </source>
</evidence>
<keyword evidence="3" id="KW-0813">Transport</keyword>
<evidence type="ECO:0000256" key="2">
    <source>
        <dbReference type="ARBA" id="ARBA00006375"/>
    </source>
</evidence>
<organism evidence="9 10">
    <name type="scientific">Cannabis sativa</name>
    <name type="common">Hemp</name>
    <name type="synonym">Marijuana</name>
    <dbReference type="NCBI Taxonomy" id="3483"/>
    <lineage>
        <taxon>Eukaryota</taxon>
        <taxon>Viridiplantae</taxon>
        <taxon>Streptophyta</taxon>
        <taxon>Embryophyta</taxon>
        <taxon>Tracheophyta</taxon>
        <taxon>Spermatophyta</taxon>
        <taxon>Magnoliopsida</taxon>
        <taxon>eudicotyledons</taxon>
        <taxon>Gunneridae</taxon>
        <taxon>Pentapetalae</taxon>
        <taxon>rosids</taxon>
        <taxon>fabids</taxon>
        <taxon>Rosales</taxon>
        <taxon>Cannabaceae</taxon>
        <taxon>Cannabis</taxon>
    </lineage>
</organism>
<evidence type="ECO:0000256" key="6">
    <source>
        <dbReference type="ARBA" id="ARBA00022989"/>
    </source>
</evidence>
<name>A0A803NHB2_CANSA</name>
<evidence type="ECO:0000256" key="4">
    <source>
        <dbReference type="ARBA" id="ARBA00022737"/>
    </source>
</evidence>
<dbReference type="InterPro" id="IPR044677">
    <property type="entry name" value="SLC25A3/Pic2/Mir1-like"/>
</dbReference>
<dbReference type="GO" id="GO:1990547">
    <property type="term" value="P:mitochondrial phosphate ion transmembrane transport"/>
    <property type="evidence" value="ECO:0007669"/>
    <property type="project" value="InterPro"/>
</dbReference>
<comment type="subcellular location">
    <subcellularLocation>
        <location evidence="1">Mitochondrion inner membrane</location>
        <topology evidence="1">Multi-pass membrane protein</topology>
    </subcellularLocation>
</comment>
<keyword evidence="5" id="KW-0999">Mitochondrion inner membrane</keyword>
<reference evidence="9" key="2">
    <citation type="submission" date="2021-03" db="UniProtKB">
        <authorList>
            <consortium name="EnsemblPlants"/>
        </authorList>
    </citation>
    <scope>IDENTIFICATION</scope>
</reference>
<dbReference type="GO" id="GO:0005315">
    <property type="term" value="F:phosphate transmembrane transporter activity"/>
    <property type="evidence" value="ECO:0007669"/>
    <property type="project" value="InterPro"/>
</dbReference>
<evidence type="ECO:0000256" key="7">
    <source>
        <dbReference type="ARBA" id="ARBA00023128"/>
    </source>
</evidence>
<protein>
    <submittedName>
        <fullName evidence="9">Uncharacterized protein</fullName>
    </submittedName>
</protein>
<evidence type="ECO:0000256" key="5">
    <source>
        <dbReference type="ARBA" id="ARBA00022792"/>
    </source>
</evidence>
<evidence type="ECO:0000256" key="3">
    <source>
        <dbReference type="ARBA" id="ARBA00022448"/>
    </source>
</evidence>
<dbReference type="EnsemblPlants" id="evm.model.01.1492">
    <property type="protein sequence ID" value="cds.evm.model.01.1492"/>
    <property type="gene ID" value="evm.TU.01.1492"/>
</dbReference>
<feature type="transmembrane region" description="Helical" evidence="8">
    <location>
        <begin position="50"/>
        <end position="71"/>
    </location>
</feature>
<dbReference type="PANTHER" id="PTHR45671">
    <property type="entry name" value="SOLUTE CARRIER FAMILY 25 (MITOCHONDRIAL CARRIER PHOSPHATE CARRIER), MEMBER 3, LIKE-RELATED-RELATED"/>
    <property type="match status" value="1"/>
</dbReference>
<keyword evidence="6 8" id="KW-1133">Transmembrane helix</keyword>
<dbReference type="Proteomes" id="UP000596661">
    <property type="component" value="Chromosome 1"/>
</dbReference>
<dbReference type="Pfam" id="PF00153">
    <property type="entry name" value="Mito_carr"/>
    <property type="match status" value="1"/>
</dbReference>
<dbReference type="OMA" id="MELSDHH"/>
<reference evidence="9" key="1">
    <citation type="submission" date="2018-11" db="EMBL/GenBank/DDBJ databases">
        <authorList>
            <person name="Grassa J C."/>
        </authorList>
    </citation>
    <scope>NUCLEOTIDE SEQUENCE [LARGE SCALE GENOMIC DNA]</scope>
</reference>
<dbReference type="InterPro" id="IPR018108">
    <property type="entry name" value="MCP_transmembrane"/>
</dbReference>
<keyword evidence="8" id="KW-0472">Membrane</keyword>
<keyword evidence="10" id="KW-1185">Reference proteome</keyword>
<keyword evidence="4" id="KW-0677">Repeat</keyword>
<evidence type="ECO:0000256" key="1">
    <source>
        <dbReference type="ARBA" id="ARBA00004448"/>
    </source>
</evidence>
<sequence length="94" mass="10153">MAVERILQARSTTTVSPSTSDVEVVVVAPRKAFVVPSPVESGRKIKMYALAFYAACTVGGILSCGLTHMAITPLDLVKCNMQVRFSQNCCLNFI</sequence>
<dbReference type="PANTHER" id="PTHR45671:SF24">
    <property type="entry name" value="MITOCHONDRIAL PHOSPHATE CARRIER PROTEIN"/>
    <property type="match status" value="1"/>
</dbReference>
<dbReference type="EMBL" id="UZAU01000032">
    <property type="status" value="NOT_ANNOTATED_CDS"/>
    <property type="molecule type" value="Genomic_DNA"/>
</dbReference>
<dbReference type="Gramene" id="evm.model.01.1492">
    <property type="protein sequence ID" value="cds.evm.model.01.1492"/>
    <property type="gene ID" value="evm.TU.01.1492"/>
</dbReference>
<accession>A0A803NHB2</accession>
<dbReference type="GO" id="GO:0005743">
    <property type="term" value="C:mitochondrial inner membrane"/>
    <property type="evidence" value="ECO:0007669"/>
    <property type="project" value="UniProtKB-SubCell"/>
</dbReference>
<keyword evidence="8" id="KW-0812">Transmembrane</keyword>